<dbReference type="InterPro" id="IPR005546">
    <property type="entry name" value="Autotransporte_beta"/>
</dbReference>
<keyword evidence="4" id="KW-1185">Reference proteome</keyword>
<dbReference type="AlphaFoldDB" id="A0A1H8W283"/>
<keyword evidence="1" id="KW-0732">Signal</keyword>
<dbReference type="InterPro" id="IPR036709">
    <property type="entry name" value="Autotransporte_beta_dom_sf"/>
</dbReference>
<proteinExistence type="predicted"/>
<reference evidence="4" key="1">
    <citation type="submission" date="2016-10" db="EMBL/GenBank/DDBJ databases">
        <authorList>
            <person name="Varghese N."/>
            <person name="Submissions S."/>
        </authorList>
    </citation>
    <scope>NUCLEOTIDE SEQUENCE [LARGE SCALE GENOMIC DNA]</scope>
    <source>
        <strain evidence="4">DSM 123</strain>
    </source>
</reference>
<dbReference type="PROSITE" id="PS51208">
    <property type="entry name" value="AUTOTRANSPORTER"/>
    <property type="match status" value="1"/>
</dbReference>
<feature type="domain" description="Autotransporter" evidence="2">
    <location>
        <begin position="625"/>
        <end position="906"/>
    </location>
</feature>
<dbReference type="Proteomes" id="UP000199615">
    <property type="component" value="Unassembled WGS sequence"/>
</dbReference>
<protein>
    <submittedName>
        <fullName evidence="3">Autotransporter-associated beta strand repeat-containing protein</fullName>
    </submittedName>
</protein>
<dbReference type="SMART" id="SM00869">
    <property type="entry name" value="Autotransporter"/>
    <property type="match status" value="1"/>
</dbReference>
<name>A0A1H8W283_9BRAD</name>
<accession>A0A1H8W283</accession>
<organism evidence="3 4">
    <name type="scientific">Rhodopseudomonas pseudopalustris</name>
    <dbReference type="NCBI Taxonomy" id="1513892"/>
    <lineage>
        <taxon>Bacteria</taxon>
        <taxon>Pseudomonadati</taxon>
        <taxon>Pseudomonadota</taxon>
        <taxon>Alphaproteobacteria</taxon>
        <taxon>Hyphomicrobiales</taxon>
        <taxon>Nitrobacteraceae</taxon>
        <taxon>Rhodopseudomonas</taxon>
    </lineage>
</organism>
<dbReference type="EMBL" id="FODT01000010">
    <property type="protein sequence ID" value="SEP21749.1"/>
    <property type="molecule type" value="Genomic_DNA"/>
</dbReference>
<dbReference type="NCBIfam" id="TIGR02601">
    <property type="entry name" value="autotrns_rpt"/>
    <property type="match status" value="2"/>
</dbReference>
<dbReference type="InterPro" id="IPR013425">
    <property type="entry name" value="Autotrns_rpt"/>
</dbReference>
<evidence type="ECO:0000313" key="4">
    <source>
        <dbReference type="Proteomes" id="UP000199615"/>
    </source>
</evidence>
<dbReference type="Pfam" id="PF03797">
    <property type="entry name" value="Autotransporter"/>
    <property type="match status" value="1"/>
</dbReference>
<evidence type="ECO:0000259" key="2">
    <source>
        <dbReference type="PROSITE" id="PS51208"/>
    </source>
</evidence>
<evidence type="ECO:0000256" key="1">
    <source>
        <dbReference type="ARBA" id="ARBA00022729"/>
    </source>
</evidence>
<dbReference type="Pfam" id="PF12951">
    <property type="entry name" value="PATR"/>
    <property type="match status" value="2"/>
</dbReference>
<evidence type="ECO:0000313" key="3">
    <source>
        <dbReference type="EMBL" id="SEP21749.1"/>
    </source>
</evidence>
<dbReference type="SUPFAM" id="SSF103515">
    <property type="entry name" value="Autotransporter"/>
    <property type="match status" value="1"/>
</dbReference>
<dbReference type="Gene3D" id="2.40.128.130">
    <property type="entry name" value="Autotransporter beta-domain"/>
    <property type="match status" value="1"/>
</dbReference>
<sequence length="906" mass="91274">MDFWGFGSGGGGGAHGYVGAALPTSGVRGGAGGKGGLGDTSPIDHDAAEAGGGGAGGYGAVVTGSGLLGTLTTSVYGGSGGAGGDALNDAAAGSGGSGGVGLRFTNTANKQVIIGNSVSGGNGGATGANGGLNGLRTAGLGGVGLEGASMDVTMLAGGSIAGGMSGDSVTQANAINFTDGRSALRFTGPTSQLSGNINLGSNAALWLYGVPGLPGGTVIDNVITGGGTITKDWSGTITFSAANTYSGGTVINDGTLKLSGAGTLGNATSTTTVHSGTLDLGTTTQTQSRVNLYSGMLQNGNLNASVFSNGGTIKDLGGTASLTTEDGTTTLQGINRYSGATVVNGGTLDVRGTITGTSSVGVYDGATLTGAGIIVAPSVTIYSGGTFKPGDGTPGSSTIVEGSLAFQSGAFYSVTIDPLTASFSKVVTGLNSPGMVTIDSGATVNAVFANGSYISKTYTILTTTDGRIGTFDPTVKTTNLPTNFHTSLGYDANNVYLNLALNYTPEPKPEPTNPTAPVFTPLNQNQRNVGNAVINAFNAGGAIPIVFGALTPAGLSQASGETSVGSQQTTFDAMNLFMGAMIDPFAAGRSESVSPSARVSSYVEEHSPRSAYAMFSKAMPVKADPFAQRWNVWATGFGGSQTTDGNTATGSNTSTSRIYGAAVGADYRISPNTLAGFAMSGGGTTFSVANSGNGRSDLFQVGGFVRHTIGTSYLTAALSYAWQDVTTDRNVAGIDQLQARFNVNAYSGRLEAGNRYVTPWMEIGATPYAAVQATAFDLPGYREQVLSGPGIFALNYDAKGITSTRSELGVRTDKAYALTDSILTLRGRFAWAHEFNPDRSVAATFQSVPGASFVVNGARQASDAALTTASAEVKWRSGFSLAAIFEGEFSDVTRSYAGKGVARYQW</sequence>
<gene>
    <name evidence="3" type="ORF">SAMN05444123_110143</name>
</gene>